<dbReference type="EMBL" id="VLKG01000001">
    <property type="protein sequence ID" value="TWH77427.1"/>
    <property type="molecule type" value="Genomic_DNA"/>
</dbReference>
<name>A0A562J2Q3_9GAMM</name>
<dbReference type="InterPro" id="IPR006975">
    <property type="entry name" value="NifQ"/>
</dbReference>
<sequence>MPSQNTLDNRRWLKRIFQAQRLGNTCLPDHLGLDQSSYQRLSQQLNIDPPSTNPLHQERNLLREDLLQLRQDEWQQLQDLLLAYLAGKDPENEQALARVITAACLGTDHLWRDLGLESRQMLRDLLECNVPELVRKNTQNMRWKRFFYKQLCEQEGSYVCRSPTCEQCTSYNECFGDEH</sequence>
<dbReference type="GO" id="GO:0030151">
    <property type="term" value="F:molybdenum ion binding"/>
    <property type="evidence" value="ECO:0007669"/>
    <property type="project" value="InterPro"/>
</dbReference>
<evidence type="ECO:0000313" key="1">
    <source>
        <dbReference type="EMBL" id="TWH77427.1"/>
    </source>
</evidence>
<dbReference type="AlphaFoldDB" id="A0A562J2Q3"/>
<gene>
    <name evidence="1" type="ORF">LX59_00344</name>
</gene>
<reference evidence="1 2" key="1">
    <citation type="submission" date="2019-07" db="EMBL/GenBank/DDBJ databases">
        <title>Genomic Encyclopedia of Type Strains, Phase I: the one thousand microbial genomes (KMG-I) project.</title>
        <authorList>
            <person name="Kyrpides N."/>
        </authorList>
    </citation>
    <scope>NUCLEOTIDE SEQUENCE [LARGE SCALE GENOMIC DNA]</scope>
    <source>
        <strain evidence="1 2">DSM 375</strain>
    </source>
</reference>
<keyword evidence="2" id="KW-1185">Reference proteome</keyword>
<dbReference type="GO" id="GO:0009399">
    <property type="term" value="P:nitrogen fixation"/>
    <property type="evidence" value="ECO:0007669"/>
    <property type="project" value="InterPro"/>
</dbReference>
<protein>
    <submittedName>
        <fullName evidence="1">Nitrogen fixation protein NifQ</fullName>
    </submittedName>
</protein>
<dbReference type="Proteomes" id="UP000319627">
    <property type="component" value="Unassembled WGS sequence"/>
</dbReference>
<evidence type="ECO:0000313" key="2">
    <source>
        <dbReference type="Proteomes" id="UP000319627"/>
    </source>
</evidence>
<dbReference type="RefSeq" id="WP_246118648.1">
    <property type="nucleotide sequence ID" value="NZ_VLKG01000001.1"/>
</dbReference>
<comment type="caution">
    <text evidence="1">The sequence shown here is derived from an EMBL/GenBank/DDBJ whole genome shotgun (WGS) entry which is preliminary data.</text>
</comment>
<organism evidence="1 2">
    <name type="scientific">Azomonas agilis</name>
    <dbReference type="NCBI Taxonomy" id="116849"/>
    <lineage>
        <taxon>Bacteria</taxon>
        <taxon>Pseudomonadati</taxon>
        <taxon>Pseudomonadota</taxon>
        <taxon>Gammaproteobacteria</taxon>
        <taxon>Pseudomonadales</taxon>
        <taxon>Pseudomonadaceae</taxon>
        <taxon>Azomonas</taxon>
    </lineage>
</organism>
<dbReference type="Pfam" id="PF04891">
    <property type="entry name" value="NifQ"/>
    <property type="match status" value="1"/>
</dbReference>
<proteinExistence type="predicted"/>
<accession>A0A562J2Q3</accession>